<evidence type="ECO:0000313" key="2">
    <source>
        <dbReference type="EMBL" id="MBA0971392.1"/>
    </source>
</evidence>
<dbReference type="AlphaFoldDB" id="A0ABD4HIU2"/>
<dbReference type="CDD" id="cd01066">
    <property type="entry name" value="APP_MetAP"/>
    <property type="match status" value="1"/>
</dbReference>
<dbReference type="InterPro" id="IPR050659">
    <property type="entry name" value="Peptidase_M24B"/>
</dbReference>
<gene>
    <name evidence="2" type="ORF">HWH42_02070</name>
</gene>
<dbReference type="PANTHER" id="PTHR46112">
    <property type="entry name" value="AMINOPEPTIDASE"/>
    <property type="match status" value="1"/>
</dbReference>
<dbReference type="SUPFAM" id="SSF55920">
    <property type="entry name" value="Creatinase/aminopeptidase"/>
    <property type="match status" value="1"/>
</dbReference>
<dbReference type="Gene3D" id="3.90.230.10">
    <property type="entry name" value="Creatinase/methionine aminopeptidase superfamily"/>
    <property type="match status" value="1"/>
</dbReference>
<feature type="domain" description="Peptidase M24" evidence="1">
    <location>
        <begin position="209"/>
        <end position="400"/>
    </location>
</feature>
<dbReference type="InterPro" id="IPR029149">
    <property type="entry name" value="Creatin/AminoP/Spt16_N"/>
</dbReference>
<dbReference type="Proteomes" id="UP000571857">
    <property type="component" value="Unassembled WGS sequence"/>
</dbReference>
<evidence type="ECO:0000313" key="3">
    <source>
        <dbReference type="Proteomes" id="UP000571857"/>
    </source>
</evidence>
<dbReference type="RefSeq" id="WP_176332957.1">
    <property type="nucleotide sequence ID" value="NZ_JABXHJ010000001.1"/>
</dbReference>
<dbReference type="SUPFAM" id="SSF53092">
    <property type="entry name" value="Creatinase/prolidase N-terminal domain"/>
    <property type="match status" value="1"/>
</dbReference>
<accession>A0ABD4HIU2</accession>
<proteinExistence type="predicted"/>
<sequence>MKKAIELAILPEPPIFEEVAPVFLSDATMSQRKQSVLERMAAEEFDTLVIYADKEHGSNFEYLTGFLPRFLPRFEEGLLVLDKTGAATLILGNENLKLQAHSRIAAELVHYPQFSLPNQPMTGEKSLSSVFSSLRFKEKKKIGIIGWKMFTTHHEDPATLFDVPYFIVDAVKRAVTRTCHVVNAAYLLIGEKGSRSHNNANEIAHYEYGANLSSRCILSAMNAIEVGKKEAEIGAYLLAEGQMPSVVPIAASGKRFEFANLYPTHKRIALGDPFSMTIGYKGGLSSRTGFVVSEASQLPAEQQDYLERVVKPYYQAITTWLEAIRINQTGGEMYRLIEEVLPKKSYHWHLNPGHLVSDDEWMSSPIYADSLTPLESGMMFQVDIIPSVPEYTGVSAEECIALADQELRQELKADYPELWERITKRKEYLENCLNIQLSPDVLLLSNTVAYLRPFYLAKNQALRIKKSR</sequence>
<dbReference type="EMBL" id="JABXJK010000009">
    <property type="protein sequence ID" value="MBA0971392.1"/>
    <property type="molecule type" value="Genomic_DNA"/>
</dbReference>
<dbReference type="Pfam" id="PF00557">
    <property type="entry name" value="Peptidase_M24"/>
    <property type="match status" value="1"/>
</dbReference>
<dbReference type="PANTHER" id="PTHR46112:SF2">
    <property type="entry name" value="XAA-PRO AMINOPEPTIDASE P-RELATED"/>
    <property type="match status" value="1"/>
</dbReference>
<evidence type="ECO:0000259" key="1">
    <source>
        <dbReference type="Pfam" id="PF00557"/>
    </source>
</evidence>
<name>A0ABD4HIU2_ENTGA</name>
<dbReference type="InterPro" id="IPR036005">
    <property type="entry name" value="Creatinase/aminopeptidase-like"/>
</dbReference>
<comment type="caution">
    <text evidence="2">The sequence shown here is derived from an EMBL/GenBank/DDBJ whole genome shotgun (WGS) entry which is preliminary data.</text>
</comment>
<dbReference type="Gene3D" id="3.40.350.10">
    <property type="entry name" value="Creatinase/prolidase N-terminal domain"/>
    <property type="match status" value="1"/>
</dbReference>
<protein>
    <submittedName>
        <fullName evidence="2">M24 family metallopeptidase</fullName>
    </submittedName>
</protein>
<reference evidence="2 3" key="1">
    <citation type="submission" date="2020-06" db="EMBL/GenBank/DDBJ databases">
        <title>Crossreactivity between MHC class I-restricted antigens from cancer cells and an enterococcal bacteriophage.</title>
        <authorList>
            <person name="Fluckiger A."/>
            <person name="Daillere R."/>
            <person name="Sassi M."/>
            <person name="Cattoir V."/>
            <person name="Kroemer G."/>
            <person name="Zitvogel L."/>
        </authorList>
    </citation>
    <scope>NUCLEOTIDE SEQUENCE [LARGE SCALE GENOMIC DNA]</scope>
    <source>
        <strain evidence="2 3">EG4</strain>
    </source>
</reference>
<organism evidence="2 3">
    <name type="scientific">Enterococcus gallinarum</name>
    <dbReference type="NCBI Taxonomy" id="1353"/>
    <lineage>
        <taxon>Bacteria</taxon>
        <taxon>Bacillati</taxon>
        <taxon>Bacillota</taxon>
        <taxon>Bacilli</taxon>
        <taxon>Lactobacillales</taxon>
        <taxon>Enterococcaceae</taxon>
        <taxon>Enterococcus</taxon>
    </lineage>
</organism>
<dbReference type="InterPro" id="IPR000994">
    <property type="entry name" value="Pept_M24"/>
</dbReference>